<accession>A0A5C5WSE5</accession>
<dbReference type="GO" id="GO:0030246">
    <property type="term" value="F:carbohydrate binding"/>
    <property type="evidence" value="ECO:0007669"/>
    <property type="project" value="InterPro"/>
</dbReference>
<dbReference type="Pfam" id="PF14252">
    <property type="entry name" value="DUF4347"/>
    <property type="match status" value="1"/>
</dbReference>
<evidence type="ECO:0000259" key="5">
    <source>
        <dbReference type="SMART" id="SM00237"/>
    </source>
</evidence>
<protein>
    <submittedName>
        <fullName evidence="6">Quinoprotein glucose dehydrogenase B</fullName>
        <ecNumber evidence="6">1.1.5.2</ecNumber>
    </submittedName>
</protein>
<evidence type="ECO:0000256" key="3">
    <source>
        <dbReference type="ARBA" id="ARBA00022837"/>
    </source>
</evidence>
<evidence type="ECO:0000313" key="6">
    <source>
        <dbReference type="EMBL" id="TWT53726.1"/>
    </source>
</evidence>
<dbReference type="InterPro" id="IPR025592">
    <property type="entry name" value="DUF4347"/>
</dbReference>
<dbReference type="InterPro" id="IPR011041">
    <property type="entry name" value="Quinoprot_gluc/sorb_DH_b-prop"/>
</dbReference>
<proteinExistence type="predicted"/>
<comment type="caution">
    <text evidence="6">The sequence shown here is derived from an EMBL/GenBank/DDBJ whole genome shotgun (WGS) entry which is preliminary data.</text>
</comment>
<dbReference type="InterPro" id="IPR038081">
    <property type="entry name" value="CalX-like_sf"/>
</dbReference>
<dbReference type="CDD" id="cd01951">
    <property type="entry name" value="lectin_L-type"/>
    <property type="match status" value="1"/>
</dbReference>
<dbReference type="Gene3D" id="2.60.40.2030">
    <property type="match status" value="1"/>
</dbReference>
<dbReference type="SUPFAM" id="SSF141072">
    <property type="entry name" value="CalX-like"/>
    <property type="match status" value="1"/>
</dbReference>
<dbReference type="PANTHER" id="PTHR19328">
    <property type="entry name" value="HEDGEHOG-INTERACTING PROTEIN"/>
    <property type="match status" value="1"/>
</dbReference>
<dbReference type="Pfam" id="PF00139">
    <property type="entry name" value="Lectin_legB"/>
    <property type="match status" value="1"/>
</dbReference>
<dbReference type="PANTHER" id="PTHR19328:SF13">
    <property type="entry name" value="HIPL1 PROTEIN"/>
    <property type="match status" value="1"/>
</dbReference>
<name>A0A5C5WSE5_9BACT</name>
<dbReference type="InterPro" id="IPR012938">
    <property type="entry name" value="Glc/Sorbosone_DH"/>
</dbReference>
<dbReference type="InterPro" id="IPR031768">
    <property type="entry name" value="CBM60_xylan-bd"/>
</dbReference>
<dbReference type="OrthoDB" id="9770043at2"/>
<reference evidence="6 7" key="1">
    <citation type="submission" date="2019-02" db="EMBL/GenBank/DDBJ databases">
        <title>Deep-cultivation of Planctomycetes and their phenomic and genomic characterization uncovers novel biology.</title>
        <authorList>
            <person name="Wiegand S."/>
            <person name="Jogler M."/>
            <person name="Boedeker C."/>
            <person name="Pinto D."/>
            <person name="Vollmers J."/>
            <person name="Rivas-Marin E."/>
            <person name="Kohn T."/>
            <person name="Peeters S.H."/>
            <person name="Heuer A."/>
            <person name="Rast P."/>
            <person name="Oberbeckmann S."/>
            <person name="Bunk B."/>
            <person name="Jeske O."/>
            <person name="Meyerdierks A."/>
            <person name="Storesund J.E."/>
            <person name="Kallscheuer N."/>
            <person name="Luecker S."/>
            <person name="Lage O.M."/>
            <person name="Pohl T."/>
            <person name="Merkel B.J."/>
            <person name="Hornburger P."/>
            <person name="Mueller R.-W."/>
            <person name="Bruemmer F."/>
            <person name="Labrenz M."/>
            <person name="Spormann A.M."/>
            <person name="Op Den Camp H."/>
            <person name="Overmann J."/>
            <person name="Amann R."/>
            <person name="Jetten M.S.M."/>
            <person name="Mascher T."/>
            <person name="Medema M.H."/>
            <person name="Devos D.P."/>
            <person name="Kaster A.-K."/>
            <person name="Ovreas L."/>
            <person name="Rohde M."/>
            <person name="Galperin M.Y."/>
            <person name="Jogler C."/>
        </authorList>
    </citation>
    <scope>NUCLEOTIDE SEQUENCE [LARGE SCALE GENOMIC DNA]</scope>
    <source>
        <strain evidence="6 7">Pla22</strain>
    </source>
</reference>
<dbReference type="SUPFAM" id="SSF49899">
    <property type="entry name" value="Concanavalin A-like lectins/glucanases"/>
    <property type="match status" value="1"/>
</dbReference>
<organism evidence="6 7">
    <name type="scientific">Rubripirellula amarantea</name>
    <dbReference type="NCBI Taxonomy" id="2527999"/>
    <lineage>
        <taxon>Bacteria</taxon>
        <taxon>Pseudomonadati</taxon>
        <taxon>Planctomycetota</taxon>
        <taxon>Planctomycetia</taxon>
        <taxon>Pirellulales</taxon>
        <taxon>Pirellulaceae</taxon>
        <taxon>Rubripirellula</taxon>
    </lineage>
</organism>
<dbReference type="EC" id="1.1.5.2" evidence="6"/>
<dbReference type="InterPro" id="IPR013320">
    <property type="entry name" value="ConA-like_dom_sf"/>
</dbReference>
<dbReference type="SMART" id="SM00237">
    <property type="entry name" value="Calx_beta"/>
    <property type="match status" value="1"/>
</dbReference>
<feature type="domain" description="Calx-beta" evidence="5">
    <location>
        <begin position="477"/>
        <end position="575"/>
    </location>
</feature>
<dbReference type="InterPro" id="IPR003644">
    <property type="entry name" value="Calx_beta"/>
</dbReference>
<dbReference type="EMBL" id="SJPI01000001">
    <property type="protein sequence ID" value="TWT53726.1"/>
    <property type="molecule type" value="Genomic_DNA"/>
</dbReference>
<keyword evidence="6" id="KW-0560">Oxidoreductase</keyword>
<dbReference type="InterPro" id="IPR001220">
    <property type="entry name" value="Legume_lectin_dom"/>
</dbReference>
<dbReference type="InterPro" id="IPR053786">
    <property type="entry name" value="LEPRxLL_CS"/>
</dbReference>
<evidence type="ECO:0000256" key="4">
    <source>
        <dbReference type="SAM" id="MobiDB-lite"/>
    </source>
</evidence>
<dbReference type="Proteomes" id="UP000316598">
    <property type="component" value="Unassembled WGS sequence"/>
</dbReference>
<dbReference type="AlphaFoldDB" id="A0A5C5WSE5"/>
<dbReference type="InterPro" id="IPR011042">
    <property type="entry name" value="6-blade_b-propeller_TolB-like"/>
</dbReference>
<dbReference type="InterPro" id="IPR056573">
    <property type="entry name" value="Lectin_L-type_dom"/>
</dbReference>
<dbReference type="GO" id="GO:0016020">
    <property type="term" value="C:membrane"/>
    <property type="evidence" value="ECO:0007669"/>
    <property type="project" value="InterPro"/>
</dbReference>
<evidence type="ECO:0000256" key="1">
    <source>
        <dbReference type="ARBA" id="ARBA00022729"/>
    </source>
</evidence>
<dbReference type="GO" id="GO:0008876">
    <property type="term" value="F:quinoprotein glucose dehydrogenase activity"/>
    <property type="evidence" value="ECO:0007669"/>
    <property type="project" value="UniProtKB-EC"/>
</dbReference>
<dbReference type="Gene3D" id="2.60.60.40">
    <property type="match status" value="2"/>
</dbReference>
<keyword evidence="2" id="KW-0677">Repeat</keyword>
<dbReference type="Pfam" id="PF16841">
    <property type="entry name" value="CBM60"/>
    <property type="match status" value="2"/>
</dbReference>
<gene>
    <name evidence="6" type="primary">gdhB</name>
    <name evidence="6" type="ORF">Pla22_13580</name>
</gene>
<evidence type="ECO:0000256" key="2">
    <source>
        <dbReference type="ARBA" id="ARBA00022737"/>
    </source>
</evidence>
<feature type="region of interest" description="Disordered" evidence="4">
    <location>
        <begin position="482"/>
        <end position="502"/>
    </location>
</feature>
<keyword evidence="1" id="KW-0732">Signal</keyword>
<sequence>MFSRPRRSLSSRSRRQWLLAELEPRLMLAADAGVAIASGPALDNSIACDVSNHHEASAPKSALVIIDSGVDDLATFADAIPANAEMIVLDAKQDGVEQITAVLSTRSNLASVHLISHGSDGAIQLGNSQLDDANIETRRSQLALWGRAIAEGGDLLIYGCDVAATSKGQSFVNRIAAIAGVDVAASEDQTHRNDWDLEYRIGQIESLGTLSSVALDRFQGHLPIAIYAAGSTADELMELEVNGQIVDTWFVQGTDAENDRFYPYIVNIDGVSADDVRINFVNDLYDPASGIDRNLRVDRIEIDGVTYEAENPAVFSEGSWIEGQGITSGNLQTEYLNANGYFQFSSAGASGGGNNGSTIDIALSGTTGSESAQLLIDENVVQTFNNISTSGQVFSYQFSGDVTADRVRVAFINDSYTPGGFDRNLNVDYIRVDGQTYQTEASTTYSTGTWLASDGVQPGFRQSETLHSNGYFQFLADDGGNTGNNPGRFSIQPSPSNPSESVNSITIQVDRIGGSDGAVSVQYYTSDESAIAGQDYVAQSGTLNFADGQQSRTITINLINDSFGEGTETFSVILDNPIGTTLLAPRTSTVTIIDDDTPLPNYANFSNTDGLNLNGVAWASNGNLNLTGVGQRQVSSVFYETPISIGDNTSFQASFQFFIGGGAGVNGSSGLTFTLQNSAAGSDAIGPDAYWLGYELIENSIAIEFDTKRNSWDTAAREISVLTNGSVQNPVATVTSPYTLNDSREYYAWVDYNGDSDKLAVFISDSPAKPTYASLVTTIELDNFVGSQAYVGFTGANFRDTNQHIIRNFQFSLDPPAFDPPVRPQFPDGSLVKQDVITGLNQPLALDWSPDGRNFYIAEKVGVVKVQRDGGSVQTVIDISGQVNDYNDRGLIDFKIHPDLENNPYLYLLYTYDPPEVYNYSGLAGPDGAGNRAGRLMRVTLDASTGYTSIVQGSETILLGTNSTWNNFNGFVDSSVNYSVPQGGVDSSGNYIRDFINSDSQSHTVGSLAFGLDGNLFVSIGDGAGYTRVDGRALRVQDVNSLSGKILRIDPITGQGLWDNPFYTGDPNANASKVYQLGARNPWRITVDPTSGQLLIGDTGWTSYEEINTGGAAANFGWPYFEGRQGVNTPTPQYSGLSGAAAFYATADATPPVVAITHGAAGDAIVLGGYINDSDLGDYFDDSFFYNNAYEGTVRLFRIDDQGNLTDQQLFTTGAQWIVDIQQGPDGSVYYANLVTGAVGKWQFV</sequence>
<evidence type="ECO:0000313" key="7">
    <source>
        <dbReference type="Proteomes" id="UP000316598"/>
    </source>
</evidence>
<dbReference type="NCBIfam" id="NF012209">
    <property type="entry name" value="LEPR-8K"/>
    <property type="match status" value="1"/>
</dbReference>
<dbReference type="SUPFAM" id="SSF50952">
    <property type="entry name" value="Soluble quinoprotein glucose dehydrogenase"/>
    <property type="match status" value="1"/>
</dbReference>
<keyword evidence="7" id="KW-1185">Reference proteome</keyword>
<dbReference type="Pfam" id="PF03160">
    <property type="entry name" value="Calx-beta"/>
    <property type="match status" value="1"/>
</dbReference>
<dbReference type="Gene3D" id="2.60.120.200">
    <property type="match status" value="1"/>
</dbReference>
<dbReference type="Gene3D" id="2.120.10.30">
    <property type="entry name" value="TolB, C-terminal domain"/>
    <property type="match status" value="1"/>
</dbReference>
<feature type="compositionally biased region" description="Low complexity" evidence="4">
    <location>
        <begin position="493"/>
        <end position="502"/>
    </location>
</feature>
<dbReference type="Pfam" id="PF07995">
    <property type="entry name" value="GSDH"/>
    <property type="match status" value="2"/>
</dbReference>
<keyword evidence="3" id="KW-0106">Calcium</keyword>
<dbReference type="GO" id="GO:0007154">
    <property type="term" value="P:cell communication"/>
    <property type="evidence" value="ECO:0007669"/>
    <property type="project" value="InterPro"/>
</dbReference>